<name>A0A9D1YSP2_9MICO</name>
<gene>
    <name evidence="1" type="ORF">H9830_02500</name>
</gene>
<dbReference type="EMBL" id="DXDC01000074">
    <property type="protein sequence ID" value="HIY65129.1"/>
    <property type="molecule type" value="Genomic_DNA"/>
</dbReference>
<reference evidence="1" key="1">
    <citation type="journal article" date="2021" name="PeerJ">
        <title>Extensive microbial diversity within the chicken gut microbiome revealed by metagenomics and culture.</title>
        <authorList>
            <person name="Gilroy R."/>
            <person name="Ravi A."/>
            <person name="Getino M."/>
            <person name="Pursley I."/>
            <person name="Horton D.L."/>
            <person name="Alikhan N.F."/>
            <person name="Baker D."/>
            <person name="Gharbi K."/>
            <person name="Hall N."/>
            <person name="Watson M."/>
            <person name="Adriaenssens E.M."/>
            <person name="Foster-Nyarko E."/>
            <person name="Jarju S."/>
            <person name="Secka A."/>
            <person name="Antonio M."/>
            <person name="Oren A."/>
            <person name="Chaudhuri R.R."/>
            <person name="La Ragione R."/>
            <person name="Hildebrand F."/>
            <person name="Pallen M.J."/>
        </authorList>
    </citation>
    <scope>NUCLEOTIDE SEQUENCE</scope>
    <source>
        <strain evidence="1">ChiGjej1B1-98</strain>
    </source>
</reference>
<accession>A0A9D1YSP2</accession>
<protein>
    <submittedName>
        <fullName evidence="1">Pyridoxamine 5'-phosphate oxidase family protein</fullName>
    </submittedName>
</protein>
<dbReference type="Proteomes" id="UP000824005">
    <property type="component" value="Unassembled WGS sequence"/>
</dbReference>
<dbReference type="Pfam" id="PF12900">
    <property type="entry name" value="Pyridox_ox_2"/>
    <property type="match status" value="1"/>
</dbReference>
<dbReference type="Gene3D" id="2.30.110.10">
    <property type="entry name" value="Electron Transport, Fmn-binding Protein, Chain A"/>
    <property type="match status" value="1"/>
</dbReference>
<evidence type="ECO:0000313" key="2">
    <source>
        <dbReference type="Proteomes" id="UP000824005"/>
    </source>
</evidence>
<reference evidence="1" key="2">
    <citation type="submission" date="2021-04" db="EMBL/GenBank/DDBJ databases">
        <authorList>
            <person name="Gilroy R."/>
        </authorList>
    </citation>
    <scope>NUCLEOTIDE SEQUENCE</scope>
    <source>
        <strain evidence="1">ChiGjej1B1-98</strain>
    </source>
</reference>
<evidence type="ECO:0000313" key="1">
    <source>
        <dbReference type="EMBL" id="HIY65129.1"/>
    </source>
</evidence>
<comment type="caution">
    <text evidence="1">The sequence shown here is derived from an EMBL/GenBank/DDBJ whole genome shotgun (WGS) entry which is preliminary data.</text>
</comment>
<dbReference type="InterPro" id="IPR024747">
    <property type="entry name" value="Pyridox_Oxase-rel"/>
</dbReference>
<dbReference type="SUPFAM" id="SSF50475">
    <property type="entry name" value="FMN-binding split barrel"/>
    <property type="match status" value="1"/>
</dbReference>
<proteinExistence type="predicted"/>
<sequence>MDDSPVHEIPEEDCLKLLGLFDMGRLAFSVADSAEIFPINYHLAGRSITFRTAPGTKLAGALVAREVLFEIDQVGEHDAWSVIARGTARRLETTAEIDAAEALPLQPLIPTVKREFVSIDIDEVTGRRFRRSAEPDRDFDAVLDNPD</sequence>
<dbReference type="InterPro" id="IPR012349">
    <property type="entry name" value="Split_barrel_FMN-bd"/>
</dbReference>
<dbReference type="AlphaFoldDB" id="A0A9D1YSP2"/>
<organism evidence="1 2">
    <name type="scientific">Candidatus Agrococcus pullicola</name>
    <dbReference type="NCBI Taxonomy" id="2838429"/>
    <lineage>
        <taxon>Bacteria</taxon>
        <taxon>Bacillati</taxon>
        <taxon>Actinomycetota</taxon>
        <taxon>Actinomycetes</taxon>
        <taxon>Micrococcales</taxon>
        <taxon>Microbacteriaceae</taxon>
        <taxon>Agrococcus</taxon>
    </lineage>
</organism>